<feature type="chain" id="PRO_5043107043" description="Carboxylic ester hydrolase" evidence="3">
    <location>
        <begin position="23"/>
        <end position="553"/>
    </location>
</feature>
<dbReference type="RefSeq" id="WP_348263054.1">
    <property type="nucleotide sequence ID" value="NZ_CP121196.1"/>
</dbReference>
<dbReference type="Gene3D" id="3.40.50.1820">
    <property type="entry name" value="alpha/beta hydrolase"/>
    <property type="match status" value="1"/>
</dbReference>
<comment type="similarity">
    <text evidence="1 3">Belongs to the type-B carboxylesterase/lipase family.</text>
</comment>
<evidence type="ECO:0000256" key="3">
    <source>
        <dbReference type="RuleBase" id="RU361235"/>
    </source>
</evidence>
<feature type="region of interest" description="Disordered" evidence="4">
    <location>
        <begin position="314"/>
        <end position="334"/>
    </location>
</feature>
<sequence length="553" mass="58424">MKLKLALLTLCLFVFNLQAAFAQSGPAGTAAGPSAVAAPTVRTHYGAVRGVTEEDVSSFKGIPFAAAPVGEYRWRPPQSLSPWQGERDASKYGADCPQGAFGPSAGAMSPTSSEDCLFINVWKPANAAAGAKLPVMVWIFGGGFVFGSGSSPSNSGVQFAKQGVLLITFNYRVGRFGFFAFPALSKEHPEEPKGNYAYMDQIAALKWIQQNIAAFGGDPKNVTIFGFSAGGVSVHSMLASPMARGLFQKAIVESGGSRDSVLTARPMSKDGVDPNYPVSAETIGIKFAQSMGIEGTDQVALAKLRALSAEQVVGGARPPQGGSTQSFETTPILDGKLVTETAETAYKAHHEPRVPLMLGSNSADTAGNRIRATTKDQLWAHFGQWSAEAKAAYDPDGTKSLATLVSEANDDFGQAEPARFAASEFATHGSPVYLYRFSYVQTGMRQMLRAGTPHGGEIGFVFGTLGAGGFGPPPPPATDEDRAVSKMAQGYWVNFAKTGNPNGAGLPTWPRYDPGKGLIFEFHPDGTAGAMADPWKPRLDVMQKATESGKRAD</sequence>
<dbReference type="EC" id="3.1.1.-" evidence="3"/>
<name>A0AAU7DKF3_9BACT</name>
<evidence type="ECO:0000256" key="4">
    <source>
        <dbReference type="SAM" id="MobiDB-lite"/>
    </source>
</evidence>
<dbReference type="InterPro" id="IPR019826">
    <property type="entry name" value="Carboxylesterase_B_AS"/>
</dbReference>
<dbReference type="PANTHER" id="PTHR11559">
    <property type="entry name" value="CARBOXYLESTERASE"/>
    <property type="match status" value="1"/>
</dbReference>
<feature type="domain" description="Carboxylesterase type B" evidence="5">
    <location>
        <begin position="38"/>
        <end position="526"/>
    </location>
</feature>
<accession>A0AAU7DKF3</accession>
<evidence type="ECO:0000256" key="2">
    <source>
        <dbReference type="ARBA" id="ARBA00022801"/>
    </source>
</evidence>
<dbReference type="PROSITE" id="PS00122">
    <property type="entry name" value="CARBOXYLESTERASE_B_1"/>
    <property type="match status" value="1"/>
</dbReference>
<feature type="signal peptide" evidence="3">
    <location>
        <begin position="1"/>
        <end position="22"/>
    </location>
</feature>
<proteinExistence type="inferred from homology"/>
<dbReference type="InterPro" id="IPR029058">
    <property type="entry name" value="AB_hydrolase_fold"/>
</dbReference>
<dbReference type="Pfam" id="PF00135">
    <property type="entry name" value="COesterase"/>
    <property type="match status" value="1"/>
</dbReference>
<reference evidence="6" key="1">
    <citation type="submission" date="2023-03" db="EMBL/GenBank/DDBJ databases">
        <title>Edaphobacter sp.</title>
        <authorList>
            <person name="Huber K.J."/>
            <person name="Papendorf J."/>
            <person name="Pilke C."/>
            <person name="Bunk B."/>
            <person name="Sproeer C."/>
            <person name="Pester M."/>
        </authorList>
    </citation>
    <scope>NUCLEOTIDE SEQUENCE</scope>
    <source>
        <strain evidence="6">DSM 110680</strain>
    </source>
</reference>
<dbReference type="AlphaFoldDB" id="A0AAU7DKF3"/>
<evidence type="ECO:0000313" key="6">
    <source>
        <dbReference type="EMBL" id="XBH17829.1"/>
    </source>
</evidence>
<organism evidence="6">
    <name type="scientific">Telmatobacter sp. DSM 110680</name>
    <dbReference type="NCBI Taxonomy" id="3036704"/>
    <lineage>
        <taxon>Bacteria</taxon>
        <taxon>Pseudomonadati</taxon>
        <taxon>Acidobacteriota</taxon>
        <taxon>Terriglobia</taxon>
        <taxon>Terriglobales</taxon>
        <taxon>Acidobacteriaceae</taxon>
        <taxon>Telmatobacter</taxon>
    </lineage>
</organism>
<dbReference type="PROSITE" id="PS00941">
    <property type="entry name" value="CARBOXYLESTERASE_B_2"/>
    <property type="match status" value="1"/>
</dbReference>
<evidence type="ECO:0000256" key="1">
    <source>
        <dbReference type="ARBA" id="ARBA00005964"/>
    </source>
</evidence>
<dbReference type="InterPro" id="IPR050309">
    <property type="entry name" value="Type-B_Carboxylest/Lipase"/>
</dbReference>
<dbReference type="InterPro" id="IPR019819">
    <property type="entry name" value="Carboxylesterase_B_CS"/>
</dbReference>
<gene>
    <name evidence="6" type="ORF">P8935_00510</name>
</gene>
<keyword evidence="2 3" id="KW-0378">Hydrolase</keyword>
<protein>
    <recommendedName>
        <fullName evidence="3">Carboxylic ester hydrolase</fullName>
        <ecNumber evidence="3">3.1.1.-</ecNumber>
    </recommendedName>
</protein>
<dbReference type="SUPFAM" id="SSF53474">
    <property type="entry name" value="alpha/beta-Hydrolases"/>
    <property type="match status" value="1"/>
</dbReference>
<dbReference type="InterPro" id="IPR002018">
    <property type="entry name" value="CarbesteraseB"/>
</dbReference>
<dbReference type="EMBL" id="CP121196">
    <property type="protein sequence ID" value="XBH17829.1"/>
    <property type="molecule type" value="Genomic_DNA"/>
</dbReference>
<evidence type="ECO:0000259" key="5">
    <source>
        <dbReference type="Pfam" id="PF00135"/>
    </source>
</evidence>
<keyword evidence="3" id="KW-0732">Signal</keyword>
<dbReference type="GO" id="GO:0016787">
    <property type="term" value="F:hydrolase activity"/>
    <property type="evidence" value="ECO:0007669"/>
    <property type="project" value="UniProtKB-KW"/>
</dbReference>